<accession>A0ABX1DZG4</accession>
<keyword evidence="2" id="KW-0472">Membrane</keyword>
<name>A0ABX1DZG4_9PROT</name>
<keyword evidence="2" id="KW-1133">Transmembrane helix</keyword>
<sequence length="149" mass="15706">MTVLPHAGARAPSPAASIAPLGAGAPDGALPCLEDFLTGEPEQELRDLLAFAMAVQAGQPTVPAALRGRADAALAAHALRHMHNQIESIRLDAAREQMARMRRGPGFTSLVMANLLALALAALLGGFLWLRPDLWLHLIPRGLFPEGGI</sequence>
<evidence type="ECO:0000313" key="4">
    <source>
        <dbReference type="Proteomes" id="UP000787635"/>
    </source>
</evidence>
<protein>
    <submittedName>
        <fullName evidence="3">Uncharacterized protein</fullName>
    </submittedName>
</protein>
<comment type="caution">
    <text evidence="3">The sequence shown here is derived from an EMBL/GenBank/DDBJ whole genome shotgun (WGS) entry which is preliminary data.</text>
</comment>
<dbReference type="RefSeq" id="WP_168027916.1">
    <property type="nucleotide sequence ID" value="NZ_JAAVNE010000006.1"/>
</dbReference>
<keyword evidence="4" id="KW-1185">Reference proteome</keyword>
<organism evidence="3 4">
    <name type="scientific">Falsiroseomonas selenitidurans</name>
    <dbReference type="NCBI Taxonomy" id="2716335"/>
    <lineage>
        <taxon>Bacteria</taxon>
        <taxon>Pseudomonadati</taxon>
        <taxon>Pseudomonadota</taxon>
        <taxon>Alphaproteobacteria</taxon>
        <taxon>Acetobacterales</taxon>
        <taxon>Roseomonadaceae</taxon>
        <taxon>Falsiroseomonas</taxon>
    </lineage>
</organism>
<feature type="region of interest" description="Disordered" evidence="1">
    <location>
        <begin position="1"/>
        <end position="20"/>
    </location>
</feature>
<proteinExistence type="predicted"/>
<feature type="transmembrane region" description="Helical" evidence="2">
    <location>
        <begin position="107"/>
        <end position="130"/>
    </location>
</feature>
<keyword evidence="2" id="KW-0812">Transmembrane</keyword>
<evidence type="ECO:0000256" key="1">
    <source>
        <dbReference type="SAM" id="MobiDB-lite"/>
    </source>
</evidence>
<dbReference type="EMBL" id="JAAVNE010000006">
    <property type="protein sequence ID" value="NKC30279.1"/>
    <property type="molecule type" value="Genomic_DNA"/>
</dbReference>
<evidence type="ECO:0000256" key="2">
    <source>
        <dbReference type="SAM" id="Phobius"/>
    </source>
</evidence>
<gene>
    <name evidence="3" type="ORF">HEQ75_05360</name>
</gene>
<dbReference type="Proteomes" id="UP000787635">
    <property type="component" value="Unassembled WGS sequence"/>
</dbReference>
<evidence type="ECO:0000313" key="3">
    <source>
        <dbReference type="EMBL" id="NKC30279.1"/>
    </source>
</evidence>
<reference evidence="3 4" key="1">
    <citation type="submission" date="2020-03" db="EMBL/GenBank/DDBJ databases">
        <title>Roseomonas selenitidurans sp. nov. isolated from urban soil.</title>
        <authorList>
            <person name="Liu H."/>
        </authorList>
    </citation>
    <scope>NUCLEOTIDE SEQUENCE [LARGE SCALE GENOMIC DNA]</scope>
    <source>
        <strain evidence="3 4">BU-1</strain>
    </source>
</reference>